<sequence length="407" mass="44016">MHYLKFLACALSLASAGVFASPKQSTSQSAVNPYIGTVAYANQAYAKKLDETIQYFTKKFDFVNAARTRTIQKIPTFAWVSANKDVASIKGLVQEALTAQLLTRQKQVLQLVVYNLPDRDCSASASDGEFHLSDDGLNKYKAFIDCDFLAAIAAQLSTPQAKKINVVVILEPDSLGNVVTNLGVEKCTNAAPAYKAGIAYAIAKFQLPNLSIYLDAAHGGWLGWDGNLEPAAEVFAEVLQNAQNITHGATVRGLSINVSNYNQYVSVVRENFTEWSNSWDEFHYVNSLTPHLQTAGYPAHFIVDQGRAGKGAIRTDWGQWCNIAGAGFGTKPTASQSVLNNTNVDAIVWVKPGGESDGTSDPSAARFDANCVSPVSQVPAPEAGSWFNAYVVNLVKNADPPLQLTYF</sequence>
<dbReference type="AlphaFoldDB" id="A0A9P5YRL5"/>
<evidence type="ECO:0000256" key="10">
    <source>
        <dbReference type="RuleBase" id="RU361186"/>
    </source>
</evidence>
<dbReference type="EMBL" id="MU155410">
    <property type="protein sequence ID" value="KAF9473876.1"/>
    <property type="molecule type" value="Genomic_DNA"/>
</dbReference>
<feature type="binding site" evidence="7">
    <location>
        <position position="79"/>
    </location>
    <ligand>
        <name>substrate</name>
    </ligand>
</feature>
<evidence type="ECO:0000313" key="12">
    <source>
        <dbReference type="Proteomes" id="UP000807469"/>
    </source>
</evidence>
<feature type="chain" id="PRO_5040541221" description="Glucanase" evidence="10">
    <location>
        <begin position="21"/>
        <end position="407"/>
    </location>
</feature>
<keyword evidence="4 10" id="KW-0326">Glycosidase</keyword>
<feature type="binding site" evidence="7">
    <location>
        <position position="351"/>
    </location>
    <ligand>
        <name>substrate</name>
    </ligand>
</feature>
<keyword evidence="2 10" id="KW-0136">Cellulose degradation</keyword>
<keyword evidence="5 10" id="KW-0624">Polysaccharide degradation</keyword>
<dbReference type="EC" id="3.2.1.-" evidence="10"/>
<evidence type="ECO:0000256" key="4">
    <source>
        <dbReference type="ARBA" id="ARBA00023295"/>
    </source>
</evidence>
<dbReference type="PANTHER" id="PTHR34876">
    <property type="match status" value="1"/>
</dbReference>
<feature type="binding site" evidence="7">
    <location>
        <position position="355"/>
    </location>
    <ligand>
        <name>substrate</name>
    </ligand>
</feature>
<protein>
    <recommendedName>
        <fullName evidence="10">Glucanase</fullName>
        <ecNumber evidence="10">3.2.1.-</ecNumber>
    </recommendedName>
</protein>
<keyword evidence="3 10" id="KW-0119">Carbohydrate metabolism</keyword>
<dbReference type="OrthoDB" id="64893at2759"/>
<evidence type="ECO:0000313" key="11">
    <source>
        <dbReference type="EMBL" id="KAF9473876.1"/>
    </source>
</evidence>
<reference evidence="11" key="1">
    <citation type="submission" date="2020-11" db="EMBL/GenBank/DDBJ databases">
        <authorList>
            <consortium name="DOE Joint Genome Institute"/>
            <person name="Ahrendt S."/>
            <person name="Riley R."/>
            <person name="Andreopoulos W."/>
            <person name="Labutti K."/>
            <person name="Pangilinan J."/>
            <person name="Ruiz-Duenas F.J."/>
            <person name="Barrasa J.M."/>
            <person name="Sanchez-Garcia M."/>
            <person name="Camarero S."/>
            <person name="Miyauchi S."/>
            <person name="Serrano A."/>
            <person name="Linde D."/>
            <person name="Babiker R."/>
            <person name="Drula E."/>
            <person name="Ayuso-Fernandez I."/>
            <person name="Pacheco R."/>
            <person name="Padilla G."/>
            <person name="Ferreira P."/>
            <person name="Barriuso J."/>
            <person name="Kellner H."/>
            <person name="Castanera R."/>
            <person name="Alfaro M."/>
            <person name="Ramirez L."/>
            <person name="Pisabarro A.G."/>
            <person name="Kuo A."/>
            <person name="Tritt A."/>
            <person name="Lipzen A."/>
            <person name="He G."/>
            <person name="Yan M."/>
            <person name="Ng V."/>
            <person name="Cullen D."/>
            <person name="Martin F."/>
            <person name="Rosso M.-N."/>
            <person name="Henrissat B."/>
            <person name="Hibbett D."/>
            <person name="Martinez A.T."/>
            <person name="Grigoriev I.V."/>
        </authorList>
    </citation>
    <scope>NUCLEOTIDE SEQUENCE</scope>
    <source>
        <strain evidence="11">CIRM-BRFM 674</strain>
    </source>
</reference>
<feature type="signal peptide" evidence="10">
    <location>
        <begin position="1"/>
        <end position="20"/>
    </location>
</feature>
<feature type="binding site" evidence="7">
    <location>
        <position position="221"/>
    </location>
    <ligand>
        <name>substrate</name>
    </ligand>
</feature>
<organism evidence="11 12">
    <name type="scientific">Pholiota conissans</name>
    <dbReference type="NCBI Taxonomy" id="109636"/>
    <lineage>
        <taxon>Eukaryota</taxon>
        <taxon>Fungi</taxon>
        <taxon>Dikarya</taxon>
        <taxon>Basidiomycota</taxon>
        <taxon>Agaricomycotina</taxon>
        <taxon>Agaricomycetes</taxon>
        <taxon>Agaricomycetidae</taxon>
        <taxon>Agaricales</taxon>
        <taxon>Agaricineae</taxon>
        <taxon>Strophariaceae</taxon>
        <taxon>Pholiota</taxon>
    </lineage>
</organism>
<dbReference type="GO" id="GO:0004553">
    <property type="term" value="F:hydrolase activity, hydrolyzing O-glycosyl compounds"/>
    <property type="evidence" value="ECO:0007669"/>
    <property type="project" value="InterPro"/>
</dbReference>
<evidence type="ECO:0000256" key="6">
    <source>
        <dbReference type="PIRSR" id="PIRSR001100-1"/>
    </source>
</evidence>
<dbReference type="Proteomes" id="UP000807469">
    <property type="component" value="Unassembled WGS sequence"/>
</dbReference>
<feature type="binding site" evidence="7">
    <location>
        <position position="260"/>
    </location>
    <ligand>
        <name>substrate</name>
    </ligand>
</feature>
<name>A0A9P5YRL5_9AGAR</name>
<accession>A0A9P5YRL5</accession>
<keyword evidence="1 10" id="KW-0378">Hydrolase</keyword>
<keyword evidence="12" id="KW-1185">Reference proteome</keyword>
<feature type="active site" evidence="8">
    <location>
        <position position="120"/>
    </location>
</feature>
<gene>
    <name evidence="11" type="ORF">BDN70DRAFT_816624</name>
</gene>
<comment type="similarity">
    <text evidence="10">Belongs to the glycosyl hydrolase family 6.</text>
</comment>
<evidence type="ECO:0000256" key="1">
    <source>
        <dbReference type="ARBA" id="ARBA00022801"/>
    </source>
</evidence>
<feature type="active site" description="Proton donor" evidence="6 9">
    <location>
        <position position="173"/>
    </location>
</feature>
<feature type="binding site" evidence="7">
    <location>
        <position position="320"/>
    </location>
    <ligand>
        <name>substrate</name>
    </ligand>
</feature>
<evidence type="ECO:0000256" key="9">
    <source>
        <dbReference type="PROSITE-ProRule" id="PRU10057"/>
    </source>
</evidence>
<feature type="binding site" evidence="7">
    <location>
        <position position="218"/>
    </location>
    <ligand>
        <name>substrate</name>
    </ligand>
</feature>
<dbReference type="Pfam" id="PF01341">
    <property type="entry name" value="Glyco_hydro_6"/>
    <property type="match status" value="1"/>
</dbReference>
<comment type="caution">
    <text evidence="11">The sequence shown here is derived from an EMBL/GenBank/DDBJ whole genome shotgun (WGS) entry which is preliminary data.</text>
</comment>
<dbReference type="PROSITE" id="PS00656">
    <property type="entry name" value="GLYCOSYL_HYDROL_F6_2"/>
    <property type="match status" value="1"/>
</dbReference>
<dbReference type="PRINTS" id="PR00733">
    <property type="entry name" value="GLHYDRLASE6"/>
</dbReference>
<keyword evidence="10" id="KW-0732">Signal</keyword>
<evidence type="ECO:0000256" key="7">
    <source>
        <dbReference type="PIRSR" id="PIRSR001100-2"/>
    </source>
</evidence>
<dbReference type="InterPro" id="IPR016288">
    <property type="entry name" value="Beta_cellobiohydrolase"/>
</dbReference>
<dbReference type="InterPro" id="IPR036434">
    <property type="entry name" value="Beta_cellobiohydrolase_sf"/>
</dbReference>
<dbReference type="PANTHER" id="PTHR34876:SF10">
    <property type="entry name" value="GLUCANASE"/>
    <property type="match status" value="1"/>
</dbReference>
<dbReference type="PROSITE" id="PS00655">
    <property type="entry name" value="GLYCOSYL_HYDROL_F6_1"/>
    <property type="match status" value="1"/>
</dbReference>
<feature type="active site" description="Proton acceptor" evidence="6">
    <location>
        <position position="357"/>
    </location>
</feature>
<dbReference type="GO" id="GO:0030245">
    <property type="term" value="P:cellulose catabolic process"/>
    <property type="evidence" value="ECO:0007669"/>
    <property type="project" value="UniProtKB-KW"/>
</dbReference>
<proteinExistence type="inferred from homology"/>
<dbReference type="InterPro" id="IPR001524">
    <property type="entry name" value="Glyco_hydro_6_CS"/>
</dbReference>
<evidence type="ECO:0000256" key="3">
    <source>
        <dbReference type="ARBA" id="ARBA00023277"/>
    </source>
</evidence>
<evidence type="ECO:0000256" key="8">
    <source>
        <dbReference type="PROSITE-ProRule" id="PRU10056"/>
    </source>
</evidence>
<evidence type="ECO:0000256" key="2">
    <source>
        <dbReference type="ARBA" id="ARBA00023001"/>
    </source>
</evidence>
<dbReference type="PIRSF" id="PIRSF001100">
    <property type="entry name" value="Beta_cellobiohydrolase"/>
    <property type="match status" value="1"/>
</dbReference>
<evidence type="ECO:0000256" key="5">
    <source>
        <dbReference type="ARBA" id="ARBA00023326"/>
    </source>
</evidence>
<dbReference type="Gene3D" id="3.20.20.40">
    <property type="entry name" value="1, 4-beta cellobiohydrolase"/>
    <property type="match status" value="1"/>
</dbReference>
<dbReference type="SUPFAM" id="SSF51989">
    <property type="entry name" value="Glycosyl hydrolases family 6, cellulases"/>
    <property type="match status" value="1"/>
</dbReference>